<keyword evidence="8" id="KW-0498">Mitosis</keyword>
<dbReference type="AlphaFoldDB" id="L2GQK2"/>
<dbReference type="Pfam" id="PF05786">
    <property type="entry name" value="Cnd2"/>
    <property type="match status" value="3"/>
</dbReference>
<dbReference type="GO" id="GO:0005737">
    <property type="term" value="C:cytoplasm"/>
    <property type="evidence" value="ECO:0007669"/>
    <property type="project" value="UniProtKB-SubCell"/>
</dbReference>
<evidence type="ECO:0000256" key="7">
    <source>
        <dbReference type="ARBA" id="ARBA00022618"/>
    </source>
</evidence>
<accession>L2GQK2</accession>
<keyword evidence="7" id="KW-0132">Cell division</keyword>
<organism evidence="12 13">
    <name type="scientific">Vittaforma corneae (strain ATCC 50505)</name>
    <name type="common">Microsporidian parasite</name>
    <name type="synonym">Nosema corneum</name>
    <dbReference type="NCBI Taxonomy" id="993615"/>
    <lineage>
        <taxon>Eukaryota</taxon>
        <taxon>Fungi</taxon>
        <taxon>Fungi incertae sedis</taxon>
        <taxon>Microsporidia</taxon>
        <taxon>Nosematidae</taxon>
        <taxon>Vittaforma</taxon>
    </lineage>
</organism>
<evidence type="ECO:0000313" key="12">
    <source>
        <dbReference type="EMBL" id="ELA42909.1"/>
    </source>
</evidence>
<evidence type="ECO:0000256" key="4">
    <source>
        <dbReference type="ARBA" id="ARBA00016065"/>
    </source>
</evidence>
<dbReference type="EMBL" id="JH370130">
    <property type="protein sequence ID" value="ELA42909.1"/>
    <property type="molecule type" value="Genomic_DNA"/>
</dbReference>
<dbReference type="InParanoid" id="L2GQK2"/>
<evidence type="ECO:0000256" key="1">
    <source>
        <dbReference type="ARBA" id="ARBA00004286"/>
    </source>
</evidence>
<evidence type="ECO:0000256" key="3">
    <source>
        <dbReference type="ARBA" id="ARBA00009471"/>
    </source>
</evidence>
<dbReference type="PANTHER" id="PTHR13108:SF9">
    <property type="entry name" value="CONDENSIN COMPLEX SUBUNIT 2"/>
    <property type="match status" value="1"/>
</dbReference>
<evidence type="ECO:0000256" key="9">
    <source>
        <dbReference type="ARBA" id="ARBA00023067"/>
    </source>
</evidence>
<dbReference type="RefSeq" id="XP_007603677.1">
    <property type="nucleotide sequence ID" value="XM_007603615.1"/>
</dbReference>
<name>L2GQK2_VITCO</name>
<dbReference type="GO" id="GO:0003682">
    <property type="term" value="F:chromatin binding"/>
    <property type="evidence" value="ECO:0007669"/>
    <property type="project" value="TreeGrafter"/>
</dbReference>
<keyword evidence="9" id="KW-0226">DNA condensation</keyword>
<feature type="region of interest" description="Disordered" evidence="11">
    <location>
        <begin position="201"/>
        <end position="224"/>
    </location>
</feature>
<dbReference type="GeneID" id="19880942"/>
<dbReference type="GO" id="GO:0007076">
    <property type="term" value="P:mitotic chromosome condensation"/>
    <property type="evidence" value="ECO:0007669"/>
    <property type="project" value="InterPro"/>
</dbReference>
<evidence type="ECO:0000256" key="8">
    <source>
        <dbReference type="ARBA" id="ARBA00022776"/>
    </source>
</evidence>
<comment type="similarity">
    <text evidence="3">Belongs to the CND2 (condensin subunit 2) family.</text>
</comment>
<dbReference type="OrthoDB" id="362021at2759"/>
<evidence type="ECO:0000256" key="6">
    <source>
        <dbReference type="ARBA" id="ARBA00022490"/>
    </source>
</evidence>
<keyword evidence="5" id="KW-0158">Chromosome</keyword>
<evidence type="ECO:0000256" key="11">
    <source>
        <dbReference type="SAM" id="MobiDB-lite"/>
    </source>
</evidence>
<reference evidence="13" key="1">
    <citation type="submission" date="2011-05" db="EMBL/GenBank/DDBJ databases">
        <title>The genome sequence of Vittaforma corneae strain ATCC 50505.</title>
        <authorList>
            <consortium name="The Broad Institute Genome Sequencing Platform"/>
            <person name="Cuomo C."/>
            <person name="Didier E."/>
            <person name="Bowers L."/>
            <person name="Young S.K."/>
            <person name="Zeng Q."/>
            <person name="Gargeya S."/>
            <person name="Fitzgerald M."/>
            <person name="Haas B."/>
            <person name="Abouelleil A."/>
            <person name="Alvarado L."/>
            <person name="Arachchi H.M."/>
            <person name="Berlin A."/>
            <person name="Chapman S.B."/>
            <person name="Gearin G."/>
            <person name="Goldberg J."/>
            <person name="Griggs A."/>
            <person name="Gujja S."/>
            <person name="Hansen M."/>
            <person name="Heiman D."/>
            <person name="Howarth C."/>
            <person name="Larimer J."/>
            <person name="Lui A."/>
            <person name="MacDonald P.J.P."/>
            <person name="McCowen C."/>
            <person name="Montmayeur A."/>
            <person name="Murphy C."/>
            <person name="Neiman D."/>
            <person name="Pearson M."/>
            <person name="Priest M."/>
            <person name="Roberts A."/>
            <person name="Saif S."/>
            <person name="Shea T."/>
            <person name="Sisk P."/>
            <person name="Stolte C."/>
            <person name="Sykes S."/>
            <person name="Wortman J."/>
            <person name="Nusbaum C."/>
            <person name="Birren B."/>
        </authorList>
    </citation>
    <scope>NUCLEOTIDE SEQUENCE [LARGE SCALE GENOMIC DNA]</scope>
    <source>
        <strain evidence="13">ATCC 50505</strain>
    </source>
</reference>
<dbReference type="HOGENOM" id="CLU_615425_0_0_1"/>
<dbReference type="STRING" id="993615.L2GQK2"/>
<comment type="subcellular location">
    <subcellularLocation>
        <location evidence="1">Chromosome</location>
    </subcellularLocation>
    <subcellularLocation>
        <location evidence="2">Cytoplasm</location>
    </subcellularLocation>
</comment>
<evidence type="ECO:0000313" key="13">
    <source>
        <dbReference type="Proteomes" id="UP000011082"/>
    </source>
</evidence>
<evidence type="ECO:0000256" key="5">
    <source>
        <dbReference type="ARBA" id="ARBA00022454"/>
    </source>
</evidence>
<keyword evidence="13" id="KW-1185">Reference proteome</keyword>
<dbReference type="GO" id="GO:0000796">
    <property type="term" value="C:condensin complex"/>
    <property type="evidence" value="ECO:0007669"/>
    <property type="project" value="InterPro"/>
</dbReference>
<protein>
    <recommendedName>
        <fullName evidence="4">Condensin complex subunit 2</fullName>
    </recommendedName>
</protein>
<dbReference type="Proteomes" id="UP000011082">
    <property type="component" value="Unassembled WGS sequence"/>
</dbReference>
<evidence type="ECO:0000256" key="2">
    <source>
        <dbReference type="ARBA" id="ARBA00004496"/>
    </source>
</evidence>
<dbReference type="VEuPathDB" id="MicrosporidiaDB:VICG_00224"/>
<dbReference type="PANTHER" id="PTHR13108">
    <property type="entry name" value="CONDENSIN COMPLEX SUBUNIT 2"/>
    <property type="match status" value="1"/>
</dbReference>
<keyword evidence="10" id="KW-0131">Cell cycle</keyword>
<sequence>MAQDDLNSWLKASAENKITSRNAWQSTLIEHFVNANKFTARDGINFQRASSTLEGCMKVYSTRVDDVSENTLKLLEIFSKDEETKKKTGARKKSNFIEKNLSNINLKEKEALDFYDPLFSSILLKTDDYFLMDVLEPTSSGMILFSSNTRDIVMEDERIDIEIEQLPVCDSLKDFEMAIGNASSDQYQAPEFDMNDFTVCEQSNGQNYDSNEEDSKENENNSTNKINLVDEMKVGAFHESPFGYFRGWAGPTHWKVQIGSKSKGDGEKKPKQRHFLDFTAKIDQSLLENKSDTVLSKQAILERRRCKNFLPEDYSYEVKDLYKFFKVDGYFSVSTVRNASNCIREDYESLDGSINIGQDLDSGPGGDVHAAADLDTNDNFTEHFENSLILNDKAINGMPDKQIQLKYSRAPKRVDIKRLKDSVSSLLMRSCTRFSQIVSRVPDTYTSKESKDISPHFCLISLLHLANEMELEIKTVDGDLVISSGVRK</sequence>
<dbReference type="GO" id="GO:0051301">
    <property type="term" value="P:cell division"/>
    <property type="evidence" value="ECO:0007669"/>
    <property type="project" value="UniProtKB-KW"/>
</dbReference>
<keyword evidence="6" id="KW-0963">Cytoplasm</keyword>
<gene>
    <name evidence="12" type="ORF">VICG_00224</name>
</gene>
<evidence type="ECO:0000256" key="10">
    <source>
        <dbReference type="ARBA" id="ARBA00023306"/>
    </source>
</evidence>
<dbReference type="OMA" id="IHFCIVS"/>
<dbReference type="InterPro" id="IPR022816">
    <property type="entry name" value="Condensin_barren_su2"/>
</dbReference>
<dbReference type="FunCoup" id="L2GQK2">
    <property type="interactions" value="183"/>
</dbReference>
<proteinExistence type="inferred from homology"/>